<keyword evidence="1" id="KW-0472">Membrane</keyword>
<accession>A0A919MAQ5</accession>
<reference evidence="2" key="1">
    <citation type="submission" date="2021-01" db="EMBL/GenBank/DDBJ databases">
        <title>Whole genome shotgun sequence of Actinoplanes cyaneus NBRC 14990.</title>
        <authorList>
            <person name="Komaki H."/>
            <person name="Tamura T."/>
        </authorList>
    </citation>
    <scope>NUCLEOTIDE SEQUENCE</scope>
    <source>
        <strain evidence="2">NBRC 14990</strain>
    </source>
</reference>
<evidence type="ECO:0000256" key="1">
    <source>
        <dbReference type="SAM" id="Phobius"/>
    </source>
</evidence>
<name>A0A919MAQ5_9ACTN</name>
<proteinExistence type="predicted"/>
<comment type="caution">
    <text evidence="2">The sequence shown here is derived from an EMBL/GenBank/DDBJ whole genome shotgun (WGS) entry which is preliminary data.</text>
</comment>
<evidence type="ECO:0000313" key="3">
    <source>
        <dbReference type="Proteomes" id="UP000619479"/>
    </source>
</evidence>
<dbReference type="Gene3D" id="2.40.420.20">
    <property type="match status" value="1"/>
</dbReference>
<dbReference type="Proteomes" id="UP000619479">
    <property type="component" value="Unassembled WGS sequence"/>
</dbReference>
<dbReference type="AlphaFoldDB" id="A0A919MAQ5"/>
<keyword evidence="1" id="KW-0812">Transmembrane</keyword>
<dbReference type="RefSeq" id="WP_203755056.1">
    <property type="nucleotide sequence ID" value="NZ_BAAAUC010000064.1"/>
</dbReference>
<evidence type="ECO:0008006" key="4">
    <source>
        <dbReference type="Google" id="ProtNLM"/>
    </source>
</evidence>
<organism evidence="2 3">
    <name type="scientific">Actinoplanes cyaneus</name>
    <dbReference type="NCBI Taxonomy" id="52696"/>
    <lineage>
        <taxon>Bacteria</taxon>
        <taxon>Bacillati</taxon>
        <taxon>Actinomycetota</taxon>
        <taxon>Actinomycetes</taxon>
        <taxon>Micromonosporales</taxon>
        <taxon>Micromonosporaceae</taxon>
        <taxon>Actinoplanes</taxon>
    </lineage>
</organism>
<dbReference type="EMBL" id="BOMH01000082">
    <property type="protein sequence ID" value="GID70778.1"/>
    <property type="molecule type" value="Genomic_DNA"/>
</dbReference>
<keyword evidence="1" id="KW-1133">Transmembrane helix</keyword>
<gene>
    <name evidence="2" type="ORF">Acy02nite_86590</name>
</gene>
<feature type="transmembrane region" description="Helical" evidence="1">
    <location>
        <begin position="12"/>
        <end position="31"/>
    </location>
</feature>
<keyword evidence="3" id="KW-1185">Reference proteome</keyword>
<protein>
    <recommendedName>
        <fullName evidence="4">Peptidoglycan binding domain-containing protein</fullName>
    </recommendedName>
</protein>
<evidence type="ECO:0000313" key="2">
    <source>
        <dbReference type="EMBL" id="GID70778.1"/>
    </source>
</evidence>
<sequence length="433" mass="43526">MKLALPRSGPSRIVAVISAAALVTGAIGWLVGTQVRSPADAAAGHRPPPASLITVAVEQRALTATVNAQGTLQYGTPQPVTLTGSVAVGEGDPAAAPLITKAPTANRTLRAGDMLLEVSGRPVFVLPGKVPMYRTLTRGSAGDDVRQLRAALRLLLPDRNISSSGAIDDNVLNAVKAWYDKRGYQAAGPTPAQRTQLRQLEQAAETARAAGGTALADARTALSDYRKTYGTSIASGEILFLPKLPVRLVTVTAKTGAPASGVIGTVADPTLVVNGTVTPDDAGLLKVGMAATLQHPAGDQFPAKLTALGAAAAPAPEQPTGQVAGGQETAAPSVSGIPIQLAPAKPGSVAAFTGQAFKVVIKVGGTGQAVLSVPVAAVFTSADGQARVSVQDASGAVRDVPVRAGLSTGGFVQITPEAAGSVVAGDRVVVGTQ</sequence>